<gene>
    <name evidence="2" type="ORF">CROQUDRAFT_501188</name>
</gene>
<feature type="region of interest" description="Disordered" evidence="1">
    <location>
        <begin position="1"/>
        <end position="83"/>
    </location>
</feature>
<accession>A0A9P6NMC4</accession>
<proteinExistence type="predicted"/>
<comment type="caution">
    <text evidence="2">The sequence shown here is derived from an EMBL/GenBank/DDBJ whole genome shotgun (WGS) entry which is preliminary data.</text>
</comment>
<keyword evidence="3" id="KW-1185">Reference proteome</keyword>
<organism evidence="2 3">
    <name type="scientific">Cronartium quercuum f. sp. fusiforme G11</name>
    <dbReference type="NCBI Taxonomy" id="708437"/>
    <lineage>
        <taxon>Eukaryota</taxon>
        <taxon>Fungi</taxon>
        <taxon>Dikarya</taxon>
        <taxon>Basidiomycota</taxon>
        <taxon>Pucciniomycotina</taxon>
        <taxon>Pucciniomycetes</taxon>
        <taxon>Pucciniales</taxon>
        <taxon>Coleosporiaceae</taxon>
        <taxon>Cronartium</taxon>
    </lineage>
</organism>
<evidence type="ECO:0000313" key="3">
    <source>
        <dbReference type="Proteomes" id="UP000886653"/>
    </source>
</evidence>
<reference evidence="2" key="1">
    <citation type="submission" date="2013-11" db="EMBL/GenBank/DDBJ databases">
        <title>Genome sequence of the fusiform rust pathogen reveals effectors for host alternation and coevolution with pine.</title>
        <authorList>
            <consortium name="DOE Joint Genome Institute"/>
            <person name="Smith K."/>
            <person name="Pendleton A."/>
            <person name="Kubisiak T."/>
            <person name="Anderson C."/>
            <person name="Salamov A."/>
            <person name="Aerts A."/>
            <person name="Riley R."/>
            <person name="Clum A."/>
            <person name="Lindquist E."/>
            <person name="Ence D."/>
            <person name="Campbell M."/>
            <person name="Kronenberg Z."/>
            <person name="Feau N."/>
            <person name="Dhillon B."/>
            <person name="Hamelin R."/>
            <person name="Burleigh J."/>
            <person name="Smith J."/>
            <person name="Yandell M."/>
            <person name="Nelson C."/>
            <person name="Grigoriev I."/>
            <person name="Davis J."/>
        </authorList>
    </citation>
    <scope>NUCLEOTIDE SEQUENCE</scope>
    <source>
        <strain evidence="2">G11</strain>
    </source>
</reference>
<evidence type="ECO:0000256" key="1">
    <source>
        <dbReference type="SAM" id="MobiDB-lite"/>
    </source>
</evidence>
<protein>
    <submittedName>
        <fullName evidence="2">Uncharacterized protein</fullName>
    </submittedName>
</protein>
<dbReference type="AlphaFoldDB" id="A0A9P6NMC4"/>
<sequence>MSTYTDDEIPKAEPSKSLTHSFQSLLGKPKSPGLDVKKTSSPTDLNFLSGQKQSGSTSLLNQYGQSSANNNNNKSFFSPDNEISSQQFNESPYIRVKKPSIFQTLMRIVLRREPHKTKDPFQNKNMFENSHTGLDTKCELHNTLSRDSVFDPFAASFSKAYLHDGKAVRSGVQSTFGAM</sequence>
<dbReference type="Proteomes" id="UP000886653">
    <property type="component" value="Unassembled WGS sequence"/>
</dbReference>
<feature type="compositionally biased region" description="Polar residues" evidence="1">
    <location>
        <begin position="39"/>
        <end position="83"/>
    </location>
</feature>
<name>A0A9P6NMC4_9BASI</name>
<evidence type="ECO:0000313" key="2">
    <source>
        <dbReference type="EMBL" id="KAG0146792.1"/>
    </source>
</evidence>
<dbReference type="EMBL" id="MU167256">
    <property type="protein sequence ID" value="KAG0146792.1"/>
    <property type="molecule type" value="Genomic_DNA"/>
</dbReference>